<dbReference type="PANTHER" id="PTHR24305:SF147">
    <property type="entry name" value="P450, PUTATIVE (EUROFUNG)-RELATED"/>
    <property type="match status" value="1"/>
</dbReference>
<keyword evidence="9" id="KW-0472">Membrane</keyword>
<evidence type="ECO:0000256" key="8">
    <source>
        <dbReference type="RuleBase" id="RU000461"/>
    </source>
</evidence>
<keyword evidence="4 7" id="KW-0479">Metal-binding</keyword>
<dbReference type="CDD" id="cd11062">
    <property type="entry name" value="CYP58-like"/>
    <property type="match status" value="1"/>
</dbReference>
<dbReference type="EMBL" id="AZHF01000002">
    <property type="protein sequence ID" value="OAA80453.1"/>
    <property type="molecule type" value="Genomic_DNA"/>
</dbReference>
<gene>
    <name evidence="10" type="ORF">LEL_03939</name>
</gene>
<keyword evidence="6 8" id="KW-0503">Monooxygenase</keyword>
<dbReference type="Pfam" id="PF00067">
    <property type="entry name" value="p450"/>
    <property type="match status" value="1"/>
</dbReference>
<dbReference type="PRINTS" id="PR00385">
    <property type="entry name" value="P450"/>
</dbReference>
<dbReference type="InterPro" id="IPR050121">
    <property type="entry name" value="Cytochrome_P450_monoxygenase"/>
</dbReference>
<dbReference type="SUPFAM" id="SSF48264">
    <property type="entry name" value="Cytochrome P450"/>
    <property type="match status" value="1"/>
</dbReference>
<evidence type="ECO:0000256" key="6">
    <source>
        <dbReference type="ARBA" id="ARBA00023033"/>
    </source>
</evidence>
<dbReference type="GO" id="GO:0004497">
    <property type="term" value="F:monooxygenase activity"/>
    <property type="evidence" value="ECO:0007669"/>
    <property type="project" value="UniProtKB-KW"/>
</dbReference>
<dbReference type="Gene3D" id="1.10.630.10">
    <property type="entry name" value="Cytochrome P450"/>
    <property type="match status" value="1"/>
</dbReference>
<evidence type="ECO:0000256" key="1">
    <source>
        <dbReference type="ARBA" id="ARBA00001971"/>
    </source>
</evidence>
<evidence type="ECO:0000256" key="9">
    <source>
        <dbReference type="SAM" id="Phobius"/>
    </source>
</evidence>
<dbReference type="GO" id="GO:0005506">
    <property type="term" value="F:iron ion binding"/>
    <property type="evidence" value="ECO:0007669"/>
    <property type="project" value="InterPro"/>
</dbReference>
<keyword evidence="9" id="KW-0812">Transmembrane</keyword>
<protein>
    <submittedName>
        <fullName evidence="10">Cytochrome P450</fullName>
    </submittedName>
</protein>
<sequence>MGLSIITAYTGSSMEFVGISLFTAILCLYATVVVTYRVTFHPLSQFPGPMLARATYGYEFWFDVVHKGQFTRKVAELHKVYGSIVRVNPDELHCNDPAFIDILYRQGKEKRDKSSHYLAAFPRGISKHESVVHEKAQLLCAKLLAWDKNEPFQLTAAYSCFTTDTLTKYAFGHSLENLKGPGWKPTFKGTVDKMTGLFYLSRHLPFLACLADYLPLNVCRCISTEIYALLELIRIVIPQLVQDSLDSESGKVVHPNIVDALLESDLSPSEKTLERLTGEAVALVLGGTHSISTVLSIATFYLLKDANSLDRLRAELRSVVRDETALPPWSTLEQLPYLNAVIQEALRLMHGVASRISLVAPDGDLLYVAPDNSSHVIPCGSAIGVSTYIIHTDPKLYPDPTSFVPQRWLNANGFRNRELDKYMLSFSKGPRQCVGMHLAYCELHIAMAALALRALPHMRLYNTTVADVAYDHDQLISMPKTGSIGVQIMIH</sequence>
<feature type="binding site" description="axial binding residue" evidence="7">
    <location>
        <position position="433"/>
    </location>
    <ligand>
        <name>heme</name>
        <dbReference type="ChEBI" id="CHEBI:30413"/>
    </ligand>
    <ligandPart>
        <name>Fe</name>
        <dbReference type="ChEBI" id="CHEBI:18248"/>
    </ligandPart>
</feature>
<dbReference type="Proteomes" id="UP000076881">
    <property type="component" value="Unassembled WGS sequence"/>
</dbReference>
<dbReference type="InterPro" id="IPR036396">
    <property type="entry name" value="Cyt_P450_sf"/>
</dbReference>
<organism evidence="10 11">
    <name type="scientific">Akanthomyces lecanii RCEF 1005</name>
    <dbReference type="NCBI Taxonomy" id="1081108"/>
    <lineage>
        <taxon>Eukaryota</taxon>
        <taxon>Fungi</taxon>
        <taxon>Dikarya</taxon>
        <taxon>Ascomycota</taxon>
        <taxon>Pezizomycotina</taxon>
        <taxon>Sordariomycetes</taxon>
        <taxon>Hypocreomycetidae</taxon>
        <taxon>Hypocreales</taxon>
        <taxon>Cordycipitaceae</taxon>
        <taxon>Akanthomyces</taxon>
        <taxon>Cordyceps confragosa</taxon>
    </lineage>
</organism>
<keyword evidence="9" id="KW-1133">Transmembrane helix</keyword>
<keyword evidence="3 7" id="KW-0349">Heme</keyword>
<evidence type="ECO:0000313" key="10">
    <source>
        <dbReference type="EMBL" id="OAA80453.1"/>
    </source>
</evidence>
<comment type="caution">
    <text evidence="10">The sequence shown here is derived from an EMBL/GenBank/DDBJ whole genome shotgun (WGS) entry which is preliminary data.</text>
</comment>
<feature type="transmembrane region" description="Helical" evidence="9">
    <location>
        <begin position="16"/>
        <end position="36"/>
    </location>
</feature>
<name>A0A168JHT8_CORDF</name>
<dbReference type="GO" id="GO:0016705">
    <property type="term" value="F:oxidoreductase activity, acting on paired donors, with incorporation or reduction of molecular oxygen"/>
    <property type="evidence" value="ECO:0007669"/>
    <property type="project" value="InterPro"/>
</dbReference>
<dbReference type="PANTHER" id="PTHR24305">
    <property type="entry name" value="CYTOCHROME P450"/>
    <property type="match status" value="1"/>
</dbReference>
<evidence type="ECO:0000256" key="7">
    <source>
        <dbReference type="PIRSR" id="PIRSR602403-1"/>
    </source>
</evidence>
<evidence type="ECO:0000256" key="5">
    <source>
        <dbReference type="ARBA" id="ARBA00023004"/>
    </source>
</evidence>
<dbReference type="PROSITE" id="PS00086">
    <property type="entry name" value="CYTOCHROME_P450"/>
    <property type="match status" value="1"/>
</dbReference>
<reference evidence="10 11" key="1">
    <citation type="journal article" date="2016" name="Genome Biol. Evol.">
        <title>Divergent and convergent evolution of fungal pathogenicity.</title>
        <authorList>
            <person name="Shang Y."/>
            <person name="Xiao G."/>
            <person name="Zheng P."/>
            <person name="Cen K."/>
            <person name="Zhan S."/>
            <person name="Wang C."/>
        </authorList>
    </citation>
    <scope>NUCLEOTIDE SEQUENCE [LARGE SCALE GENOMIC DNA]</scope>
    <source>
        <strain evidence="10 11">RCEF 1005</strain>
    </source>
</reference>
<keyword evidence="8" id="KW-0560">Oxidoreductase</keyword>
<keyword evidence="11" id="KW-1185">Reference proteome</keyword>
<dbReference type="InterPro" id="IPR001128">
    <property type="entry name" value="Cyt_P450"/>
</dbReference>
<dbReference type="InterPro" id="IPR002403">
    <property type="entry name" value="Cyt_P450_E_grp-IV"/>
</dbReference>
<accession>A0A168JHT8</accession>
<evidence type="ECO:0000256" key="3">
    <source>
        <dbReference type="ARBA" id="ARBA00022617"/>
    </source>
</evidence>
<dbReference type="OrthoDB" id="3945418at2759"/>
<evidence type="ECO:0000256" key="4">
    <source>
        <dbReference type="ARBA" id="ARBA00022723"/>
    </source>
</evidence>
<comment type="similarity">
    <text evidence="2 8">Belongs to the cytochrome P450 family.</text>
</comment>
<proteinExistence type="inferred from homology"/>
<keyword evidence="5 7" id="KW-0408">Iron</keyword>
<evidence type="ECO:0000313" key="11">
    <source>
        <dbReference type="Proteomes" id="UP000076881"/>
    </source>
</evidence>
<dbReference type="STRING" id="1081108.A0A168JHT8"/>
<dbReference type="GO" id="GO:0020037">
    <property type="term" value="F:heme binding"/>
    <property type="evidence" value="ECO:0007669"/>
    <property type="project" value="InterPro"/>
</dbReference>
<dbReference type="AlphaFoldDB" id="A0A168JHT8"/>
<evidence type="ECO:0000256" key="2">
    <source>
        <dbReference type="ARBA" id="ARBA00010617"/>
    </source>
</evidence>
<dbReference type="InterPro" id="IPR017972">
    <property type="entry name" value="Cyt_P450_CS"/>
</dbReference>
<dbReference type="PRINTS" id="PR00465">
    <property type="entry name" value="EP450IV"/>
</dbReference>
<comment type="cofactor">
    <cofactor evidence="1 7">
        <name>heme</name>
        <dbReference type="ChEBI" id="CHEBI:30413"/>
    </cofactor>
</comment>